<evidence type="ECO:0000256" key="1">
    <source>
        <dbReference type="SAM" id="Phobius"/>
    </source>
</evidence>
<keyword evidence="1" id="KW-1133">Transmembrane helix</keyword>
<proteinExistence type="predicted"/>
<dbReference type="AlphaFoldDB" id="A0A194PW51"/>
<keyword evidence="1" id="KW-0812">Transmembrane</keyword>
<evidence type="ECO:0000313" key="3">
    <source>
        <dbReference type="Proteomes" id="UP000053268"/>
    </source>
</evidence>
<keyword evidence="1" id="KW-0472">Membrane</keyword>
<organism evidence="2 3">
    <name type="scientific">Papilio xuthus</name>
    <name type="common">Asian swallowtail butterfly</name>
    <dbReference type="NCBI Taxonomy" id="66420"/>
    <lineage>
        <taxon>Eukaryota</taxon>
        <taxon>Metazoa</taxon>
        <taxon>Ecdysozoa</taxon>
        <taxon>Arthropoda</taxon>
        <taxon>Hexapoda</taxon>
        <taxon>Insecta</taxon>
        <taxon>Pterygota</taxon>
        <taxon>Neoptera</taxon>
        <taxon>Endopterygota</taxon>
        <taxon>Lepidoptera</taxon>
        <taxon>Glossata</taxon>
        <taxon>Ditrysia</taxon>
        <taxon>Papilionoidea</taxon>
        <taxon>Papilionidae</taxon>
        <taxon>Papilioninae</taxon>
        <taxon>Papilio</taxon>
    </lineage>
</organism>
<dbReference type="EMBL" id="KQ459589">
    <property type="protein sequence ID" value="KPI97606.1"/>
    <property type="molecule type" value="Genomic_DNA"/>
</dbReference>
<keyword evidence="3" id="KW-1185">Reference proteome</keyword>
<protein>
    <submittedName>
        <fullName evidence="2">Uncharacterized protein</fullName>
    </submittedName>
</protein>
<feature type="transmembrane region" description="Helical" evidence="1">
    <location>
        <begin position="20"/>
        <end position="39"/>
    </location>
</feature>
<evidence type="ECO:0000313" key="2">
    <source>
        <dbReference type="EMBL" id="KPI97606.1"/>
    </source>
</evidence>
<dbReference type="Proteomes" id="UP000053268">
    <property type="component" value="Unassembled WGS sequence"/>
</dbReference>
<reference evidence="2 3" key="1">
    <citation type="journal article" date="2015" name="Nat. Commun.">
        <title>Outbred genome sequencing and CRISPR/Cas9 gene editing in butterflies.</title>
        <authorList>
            <person name="Li X."/>
            <person name="Fan D."/>
            <person name="Zhang W."/>
            <person name="Liu G."/>
            <person name="Zhang L."/>
            <person name="Zhao L."/>
            <person name="Fang X."/>
            <person name="Chen L."/>
            <person name="Dong Y."/>
            <person name="Chen Y."/>
            <person name="Ding Y."/>
            <person name="Zhao R."/>
            <person name="Feng M."/>
            <person name="Zhu Y."/>
            <person name="Feng Y."/>
            <person name="Jiang X."/>
            <person name="Zhu D."/>
            <person name="Xiang H."/>
            <person name="Feng X."/>
            <person name="Li S."/>
            <person name="Wang J."/>
            <person name="Zhang G."/>
            <person name="Kronforst M.R."/>
            <person name="Wang W."/>
        </authorList>
    </citation>
    <scope>NUCLEOTIDE SEQUENCE [LARGE SCALE GENOMIC DNA]</scope>
    <source>
        <strain evidence="2">Ya'a_city_454_Px</strain>
        <tissue evidence="2">Whole body</tissue>
    </source>
</reference>
<sequence length="156" mass="17475">MATPGLKKSSKEWNKVSVNSAVQWCCYVLLLALCGYSLYRQHGLERRLQLLEQQHGGLRRLVTALQQPTLRRRRDVTDCICPQAGYVCSAKRLLGRVQKAPCAIKVCANSRGDATRRQVRFMVTRRPSFFPVYPLFVNIAVAAGSRHSLCGANALL</sequence>
<gene>
    <name evidence="2" type="ORF">RR46_07353</name>
</gene>
<accession>A0A194PW51</accession>
<name>A0A194PW51_PAPXU</name>